<keyword evidence="3 6" id="KW-1133">Transmembrane helix</keyword>
<evidence type="ECO:0000256" key="4">
    <source>
        <dbReference type="ARBA" id="ARBA00023136"/>
    </source>
</evidence>
<feature type="transmembrane region" description="Helical" evidence="6">
    <location>
        <begin position="280"/>
        <end position="300"/>
    </location>
</feature>
<dbReference type="PANTHER" id="PTHR23542">
    <property type="match status" value="1"/>
</dbReference>
<feature type="transmembrane region" description="Helical" evidence="6">
    <location>
        <begin position="139"/>
        <end position="164"/>
    </location>
</feature>
<feature type="transmembrane region" description="Helical" evidence="6">
    <location>
        <begin position="101"/>
        <end position="118"/>
    </location>
</feature>
<feature type="transmembrane region" description="Helical" evidence="6">
    <location>
        <begin position="306"/>
        <end position="330"/>
    </location>
</feature>
<keyword evidence="9" id="KW-1185">Reference proteome</keyword>
<feature type="domain" description="Major facilitator superfamily (MFS) profile" evidence="7">
    <location>
        <begin position="216"/>
        <end position="416"/>
    </location>
</feature>
<dbReference type="InterPro" id="IPR011701">
    <property type="entry name" value="MFS"/>
</dbReference>
<evidence type="ECO:0000256" key="5">
    <source>
        <dbReference type="SAM" id="MobiDB-lite"/>
    </source>
</evidence>
<evidence type="ECO:0000313" key="9">
    <source>
        <dbReference type="Proteomes" id="UP001250214"/>
    </source>
</evidence>
<dbReference type="Pfam" id="PF07690">
    <property type="entry name" value="MFS_1"/>
    <property type="match status" value="1"/>
</dbReference>
<comment type="caution">
    <text evidence="8">The sequence shown here is derived from an EMBL/GenBank/DDBJ whole genome shotgun (WGS) entry which is preliminary data.</text>
</comment>
<dbReference type="EMBL" id="JAVLVT010000005">
    <property type="protein sequence ID" value="MDS1271091.1"/>
    <property type="molecule type" value="Genomic_DNA"/>
</dbReference>
<feature type="transmembrane region" description="Helical" evidence="6">
    <location>
        <begin position="371"/>
        <end position="391"/>
    </location>
</feature>
<evidence type="ECO:0000259" key="7">
    <source>
        <dbReference type="PROSITE" id="PS50850"/>
    </source>
</evidence>
<sequence length="416" mass="42378">MLHPYRVLFAHPHVLALLLWSLVARLHIAGLPIPVTFLVAEWTGSYAWAGLVVGGHTLGTAIAGPLRGRMVDVGRADRMMLLCGLCFGTGLSVLALLPESVWWISVPLSITTGLFTPPSNQIARASWPRLTTGSSRQTIFAAEGALQELIFVVGPLLAAAAVALAGPRPAVGMLAVIVVIGALGFTAVVRRADLVHAPTPTPESAHTAHQPLLTRPMVVLSLLALLLVAGIGAIDLAIVAFARELGAAGYAGGFAAIWALGSLVGGFVAGTLVGTPRIGIRALATTCGLALLVPLSPPLLELPSPWLLTPVLFVAGLAIAPTLAAGMSRLGEIAPQHRRAEAFGWLNTATATGISVAAPLTGALLDWGGVAAGFACGAVLTLGATILGFLAPSAPRPESAGPTTAGEPSSARPDGD</sequence>
<evidence type="ECO:0000256" key="3">
    <source>
        <dbReference type="ARBA" id="ARBA00022989"/>
    </source>
</evidence>
<keyword evidence="2 6" id="KW-0812">Transmembrane</keyword>
<dbReference type="PROSITE" id="PS50850">
    <property type="entry name" value="MFS"/>
    <property type="match status" value="1"/>
</dbReference>
<feature type="transmembrane region" description="Helical" evidence="6">
    <location>
        <begin position="218"/>
        <end position="242"/>
    </location>
</feature>
<dbReference type="RefSeq" id="WP_310912638.1">
    <property type="nucleotide sequence ID" value="NZ_JAVLVT010000005.1"/>
</dbReference>
<feature type="transmembrane region" description="Helical" evidence="6">
    <location>
        <begin position="170"/>
        <end position="189"/>
    </location>
</feature>
<feature type="transmembrane region" description="Helical" evidence="6">
    <location>
        <begin position="342"/>
        <end position="365"/>
    </location>
</feature>
<dbReference type="SUPFAM" id="SSF103473">
    <property type="entry name" value="MFS general substrate transporter"/>
    <property type="match status" value="1"/>
</dbReference>
<dbReference type="Gene3D" id="1.20.1250.20">
    <property type="entry name" value="MFS general substrate transporter like domains"/>
    <property type="match status" value="1"/>
</dbReference>
<evidence type="ECO:0000313" key="8">
    <source>
        <dbReference type="EMBL" id="MDS1271091.1"/>
    </source>
</evidence>
<gene>
    <name evidence="8" type="ORF">RIF23_12370</name>
</gene>
<feature type="transmembrane region" description="Helical" evidence="6">
    <location>
        <begin position="248"/>
        <end position="273"/>
    </location>
</feature>
<keyword evidence="4 6" id="KW-0472">Membrane</keyword>
<dbReference type="InterPro" id="IPR036259">
    <property type="entry name" value="MFS_trans_sf"/>
</dbReference>
<reference evidence="9" key="1">
    <citation type="submission" date="2023-07" db="EMBL/GenBank/DDBJ databases">
        <title>Novel species in the genus Lipingzhangella isolated from Sambhar Salt Lake.</title>
        <authorList>
            <person name="Jiya N."/>
            <person name="Kajale S."/>
            <person name="Sharma A."/>
        </authorList>
    </citation>
    <scope>NUCLEOTIDE SEQUENCE [LARGE SCALE GENOMIC DNA]</scope>
    <source>
        <strain evidence="9">LS1_29</strain>
    </source>
</reference>
<feature type="transmembrane region" description="Helical" evidence="6">
    <location>
        <begin position="78"/>
        <end position="95"/>
    </location>
</feature>
<dbReference type="InterPro" id="IPR020846">
    <property type="entry name" value="MFS_dom"/>
</dbReference>
<dbReference type="PANTHER" id="PTHR23542:SF1">
    <property type="entry name" value="MAJOR FACILITATOR SUPERFAMILY (MFS) PROFILE DOMAIN-CONTAINING PROTEIN"/>
    <property type="match status" value="1"/>
</dbReference>
<feature type="transmembrane region" description="Helical" evidence="6">
    <location>
        <begin position="45"/>
        <end position="66"/>
    </location>
</feature>
<evidence type="ECO:0000256" key="1">
    <source>
        <dbReference type="ARBA" id="ARBA00004651"/>
    </source>
</evidence>
<accession>A0ABU2H711</accession>
<evidence type="ECO:0000256" key="6">
    <source>
        <dbReference type="SAM" id="Phobius"/>
    </source>
</evidence>
<proteinExistence type="predicted"/>
<evidence type="ECO:0000256" key="2">
    <source>
        <dbReference type="ARBA" id="ARBA00022692"/>
    </source>
</evidence>
<organism evidence="8 9">
    <name type="scientific">Lipingzhangella rawalii</name>
    <dbReference type="NCBI Taxonomy" id="2055835"/>
    <lineage>
        <taxon>Bacteria</taxon>
        <taxon>Bacillati</taxon>
        <taxon>Actinomycetota</taxon>
        <taxon>Actinomycetes</taxon>
        <taxon>Streptosporangiales</taxon>
        <taxon>Nocardiopsidaceae</taxon>
        <taxon>Lipingzhangella</taxon>
    </lineage>
</organism>
<feature type="region of interest" description="Disordered" evidence="5">
    <location>
        <begin position="395"/>
        <end position="416"/>
    </location>
</feature>
<dbReference type="Proteomes" id="UP001250214">
    <property type="component" value="Unassembled WGS sequence"/>
</dbReference>
<comment type="subcellular location">
    <subcellularLocation>
        <location evidence="1">Cell membrane</location>
        <topology evidence="1">Multi-pass membrane protein</topology>
    </subcellularLocation>
</comment>
<protein>
    <submittedName>
        <fullName evidence="8">MFS transporter</fullName>
    </submittedName>
</protein>
<name>A0ABU2H711_9ACTN</name>